<dbReference type="AlphaFoldDB" id="G0IWE4"/>
<organism evidence="2 3">
    <name type="scientific">Cyclobacterium marinum (strain ATCC 25205 / DSM 745 / LMG 13164 / NCIMB 1802)</name>
    <name type="common">Flectobacillus marinus</name>
    <dbReference type="NCBI Taxonomy" id="880070"/>
    <lineage>
        <taxon>Bacteria</taxon>
        <taxon>Pseudomonadati</taxon>
        <taxon>Bacteroidota</taxon>
        <taxon>Cytophagia</taxon>
        <taxon>Cytophagales</taxon>
        <taxon>Cyclobacteriaceae</taxon>
        <taxon>Cyclobacterium</taxon>
    </lineage>
</organism>
<protein>
    <recommendedName>
        <fullName evidence="1">DinB-like domain-containing protein</fullName>
    </recommendedName>
</protein>
<dbReference type="InterPro" id="IPR034660">
    <property type="entry name" value="DinB/YfiT-like"/>
</dbReference>
<evidence type="ECO:0000313" key="2">
    <source>
        <dbReference type="EMBL" id="AEL27132.1"/>
    </source>
</evidence>
<dbReference type="OrthoDB" id="9793216at2"/>
<accession>G0IWE4</accession>
<gene>
    <name evidence="2" type="ordered locus">Cycma_3409</name>
</gene>
<dbReference type="HOGENOM" id="CLU_105789_2_0_10"/>
<sequence length="177" mass="20433">METTKGPKFPLPKEYPLFYKGYIDLVAEKDLKTLSLAQEQFVKNLFGNLTTEKALLSYETNKWSFNELLGHIIDTEKIMHFRALSISRGEKSDFPGFDQDNYVKTAAFNAQPIDKLLDTFLLHRKLLWNFIEAIPEDQINNIGSVDAKPMSLSALLYIIFGHMEHHISIIKNYYLSL</sequence>
<proteinExistence type="predicted"/>
<feature type="domain" description="DinB-like" evidence="1">
    <location>
        <begin position="44"/>
        <end position="170"/>
    </location>
</feature>
<reference evidence="3" key="1">
    <citation type="submission" date="2011-07" db="EMBL/GenBank/DDBJ databases">
        <title>The complete genome of Cyclobacterium marinum DSM 745.</title>
        <authorList>
            <person name="Lucas S."/>
            <person name="Han J."/>
            <person name="Lapidus A."/>
            <person name="Bruce D."/>
            <person name="Goodwin L."/>
            <person name="Pitluck S."/>
            <person name="Peters L."/>
            <person name="Kyrpides N."/>
            <person name="Mavromatis K."/>
            <person name="Ivanova N."/>
            <person name="Ovchinnikova G."/>
            <person name="Chertkov O."/>
            <person name="Detter J.C."/>
            <person name="Tapia R."/>
            <person name="Han C."/>
            <person name="Land M."/>
            <person name="Hauser L."/>
            <person name="Markowitz V."/>
            <person name="Cheng J.-F."/>
            <person name="Hugenholtz P."/>
            <person name="Woyke T."/>
            <person name="Wu D."/>
            <person name="Tindall B."/>
            <person name="Schuetze A."/>
            <person name="Brambilla E."/>
            <person name="Klenk H.-P."/>
            <person name="Eisen J.A."/>
        </authorList>
    </citation>
    <scope>NUCLEOTIDE SEQUENCE [LARGE SCALE GENOMIC DNA]</scope>
    <source>
        <strain evidence="3">ATCC 25205 / DSM 745 / LMG 13164 / NCIMB 1802</strain>
    </source>
</reference>
<dbReference type="STRING" id="880070.Cycma_3409"/>
<dbReference type="KEGG" id="cmr:Cycma_3409"/>
<keyword evidence="3" id="KW-1185">Reference proteome</keyword>
<evidence type="ECO:0000259" key="1">
    <source>
        <dbReference type="Pfam" id="PF12867"/>
    </source>
</evidence>
<dbReference type="InterPro" id="IPR024775">
    <property type="entry name" value="DinB-like"/>
</dbReference>
<dbReference type="EMBL" id="CP002955">
    <property type="protein sequence ID" value="AEL27132.1"/>
    <property type="molecule type" value="Genomic_DNA"/>
</dbReference>
<dbReference type="Proteomes" id="UP000001635">
    <property type="component" value="Chromosome"/>
</dbReference>
<dbReference type="eggNOG" id="COG2318">
    <property type="taxonomic scope" value="Bacteria"/>
</dbReference>
<evidence type="ECO:0000313" key="3">
    <source>
        <dbReference type="Proteomes" id="UP000001635"/>
    </source>
</evidence>
<dbReference type="RefSeq" id="WP_014021422.1">
    <property type="nucleotide sequence ID" value="NC_015914.1"/>
</dbReference>
<dbReference type="SUPFAM" id="SSF109854">
    <property type="entry name" value="DinB/YfiT-like putative metalloenzymes"/>
    <property type="match status" value="1"/>
</dbReference>
<dbReference type="Gene3D" id="1.20.120.450">
    <property type="entry name" value="dinb family like domain"/>
    <property type="match status" value="1"/>
</dbReference>
<dbReference type="Pfam" id="PF12867">
    <property type="entry name" value="DinB_2"/>
    <property type="match status" value="1"/>
</dbReference>
<name>G0IWE4_CYCMS</name>